<evidence type="ECO:0000313" key="3">
    <source>
        <dbReference type="EMBL" id="MCX5570957.1"/>
    </source>
</evidence>
<name>A0A9X3E3X4_9HYPH</name>
<keyword evidence="2" id="KW-1133">Transmembrane helix</keyword>
<evidence type="ECO:0000256" key="1">
    <source>
        <dbReference type="SAM" id="MobiDB-lite"/>
    </source>
</evidence>
<gene>
    <name evidence="3" type="ORF">OSH07_17260</name>
</gene>
<reference evidence="3" key="1">
    <citation type="submission" date="2022-11" db="EMBL/GenBank/DDBJ databases">
        <title>Biodiversity and phylogenetic relationships of bacteria.</title>
        <authorList>
            <person name="Machado R.A.R."/>
            <person name="Bhat A."/>
            <person name="Loulou A."/>
            <person name="Kallel S."/>
        </authorList>
    </citation>
    <scope>NUCLEOTIDE SEQUENCE</scope>
    <source>
        <strain evidence="3">K-TC2</strain>
    </source>
</reference>
<feature type="transmembrane region" description="Helical" evidence="2">
    <location>
        <begin position="104"/>
        <end position="122"/>
    </location>
</feature>
<feature type="region of interest" description="Disordered" evidence="1">
    <location>
        <begin position="397"/>
        <end position="416"/>
    </location>
</feature>
<organism evidence="3 4">
    <name type="scientific">Kaistia nematophila</name>
    <dbReference type="NCBI Taxonomy" id="2994654"/>
    <lineage>
        <taxon>Bacteria</taxon>
        <taxon>Pseudomonadati</taxon>
        <taxon>Pseudomonadota</taxon>
        <taxon>Alphaproteobacteria</taxon>
        <taxon>Hyphomicrobiales</taxon>
        <taxon>Kaistiaceae</taxon>
        <taxon>Kaistia</taxon>
    </lineage>
</organism>
<feature type="transmembrane region" description="Helical" evidence="2">
    <location>
        <begin position="355"/>
        <end position="381"/>
    </location>
</feature>
<feature type="transmembrane region" description="Helical" evidence="2">
    <location>
        <begin position="227"/>
        <end position="250"/>
    </location>
</feature>
<keyword evidence="2" id="KW-0472">Membrane</keyword>
<evidence type="ECO:0000256" key="2">
    <source>
        <dbReference type="SAM" id="Phobius"/>
    </source>
</evidence>
<keyword evidence="4" id="KW-1185">Reference proteome</keyword>
<keyword evidence="2" id="KW-0812">Transmembrane</keyword>
<evidence type="ECO:0000313" key="4">
    <source>
        <dbReference type="Proteomes" id="UP001144805"/>
    </source>
</evidence>
<feature type="transmembrane region" description="Helical" evidence="2">
    <location>
        <begin position="50"/>
        <end position="70"/>
    </location>
</feature>
<proteinExistence type="predicted"/>
<feature type="transmembrane region" description="Helical" evidence="2">
    <location>
        <begin position="316"/>
        <end position="335"/>
    </location>
</feature>
<comment type="caution">
    <text evidence="3">The sequence shown here is derived from an EMBL/GenBank/DDBJ whole genome shotgun (WGS) entry which is preliminary data.</text>
</comment>
<dbReference type="RefSeq" id="WP_266339914.1">
    <property type="nucleotide sequence ID" value="NZ_JAPKNK010000007.1"/>
</dbReference>
<dbReference type="EMBL" id="JAPKNK010000007">
    <property type="protein sequence ID" value="MCX5570957.1"/>
    <property type="molecule type" value="Genomic_DNA"/>
</dbReference>
<protein>
    <recommendedName>
        <fullName evidence="5">O-antigen ligase family protein</fullName>
    </recommendedName>
</protein>
<feature type="transmembrane region" description="Helical" evidence="2">
    <location>
        <begin position="284"/>
        <end position="304"/>
    </location>
</feature>
<dbReference type="AlphaFoldDB" id="A0A9X3E3X4"/>
<dbReference type="Proteomes" id="UP001144805">
    <property type="component" value="Unassembled WGS sequence"/>
</dbReference>
<feature type="compositionally biased region" description="Pro residues" evidence="1">
    <location>
        <begin position="405"/>
        <end position="416"/>
    </location>
</feature>
<accession>A0A9X3E3X4</accession>
<feature type="transmembrane region" description="Helical" evidence="2">
    <location>
        <begin position="184"/>
        <end position="215"/>
    </location>
</feature>
<feature type="transmembrane region" description="Helical" evidence="2">
    <location>
        <begin position="76"/>
        <end position="97"/>
    </location>
</feature>
<evidence type="ECO:0008006" key="5">
    <source>
        <dbReference type="Google" id="ProtNLM"/>
    </source>
</evidence>
<feature type="transmembrane region" description="Helical" evidence="2">
    <location>
        <begin position="20"/>
        <end position="43"/>
    </location>
</feature>
<sequence>MLATDALSGPIRYGLQALGLVGLSYAPFLAVAALVAAYVVTAFGSLRRDAIALAILALPAFWLPYALLLGQPPAQVAFGLYTWMPVFLGMVVVATGAAGAALRLVAFVWAVAVAGVLANLAFRFPWVGESYEIFGVQAEFAREWQAFGVDRLPGFSRASFTAANQIAIGGALLLAGAMPSARKVVVWLVSVVAIGLTTSKAPLAAMFAAPLFLLLHDRLPGRSRFRFSQFVIGGLLAVAIGLPVAALLGLRFGEGGNLAFLSFGSVVARMEEMWPRAYALLDPAWPRLLLGVGFGGIGAGQAYFDPARFSPGDNLFVFLATTFGVGALVFVVAFWRGDAALFEATPPRHRLFFLLAMLVLILGAMANVVESVLSGFLLGLVAGKALDPRAAAGEAARSLPVRRPGGPPPLVTPVRI</sequence>